<feature type="site" description="Transition state stabilizer" evidence="9">
    <location>
        <position position="77"/>
    </location>
</feature>
<dbReference type="Gene3D" id="3.30.1380.10">
    <property type="match status" value="1"/>
</dbReference>
<evidence type="ECO:0000256" key="2">
    <source>
        <dbReference type="ARBA" id="ARBA00022670"/>
    </source>
</evidence>
<keyword evidence="12" id="KW-1185">Reference proteome</keyword>
<evidence type="ECO:0000256" key="5">
    <source>
        <dbReference type="ARBA" id="ARBA00022833"/>
    </source>
</evidence>
<reference evidence="11" key="1">
    <citation type="submission" date="2020-10" db="EMBL/GenBank/DDBJ databases">
        <authorList>
            <person name="Castelo-Branco R."/>
            <person name="Eusebio N."/>
            <person name="Adriana R."/>
            <person name="Vieira A."/>
            <person name="Brugerolle De Fraissinette N."/>
            <person name="Rezende De Castro R."/>
            <person name="Schneider M.P."/>
            <person name="Vasconcelos V."/>
            <person name="Leao P.N."/>
        </authorList>
    </citation>
    <scope>NUCLEOTIDE SEQUENCE</scope>
    <source>
        <strain evidence="11">LEGE 11480</strain>
    </source>
</reference>
<organism evidence="11 12">
    <name type="scientific">Romeriopsis navalis LEGE 11480</name>
    <dbReference type="NCBI Taxonomy" id="2777977"/>
    <lineage>
        <taxon>Bacteria</taxon>
        <taxon>Bacillati</taxon>
        <taxon>Cyanobacteriota</taxon>
        <taxon>Cyanophyceae</taxon>
        <taxon>Leptolyngbyales</taxon>
        <taxon>Leptolyngbyaceae</taxon>
        <taxon>Romeriopsis</taxon>
        <taxon>Romeriopsis navalis</taxon>
    </lineage>
</organism>
<comment type="caution">
    <text evidence="11">The sequence shown here is derived from an EMBL/GenBank/DDBJ whole genome shotgun (WGS) entry which is preliminary data.</text>
</comment>
<keyword evidence="6 9" id="KW-0224">Dipeptidase</keyword>
<evidence type="ECO:0000313" key="11">
    <source>
        <dbReference type="EMBL" id="MBE9031326.1"/>
    </source>
</evidence>
<dbReference type="GO" id="GO:0008237">
    <property type="term" value="F:metallopeptidase activity"/>
    <property type="evidence" value="ECO:0007669"/>
    <property type="project" value="UniProtKB-KW"/>
</dbReference>
<keyword evidence="8 10" id="KW-0961">Cell wall biogenesis/degradation</keyword>
<proteinExistence type="inferred from homology"/>
<keyword evidence="2 9" id="KW-0645">Protease</keyword>
<dbReference type="Proteomes" id="UP000625316">
    <property type="component" value="Unassembled WGS sequence"/>
</dbReference>
<feature type="binding site" evidence="9">
    <location>
        <position position="140"/>
    </location>
    <ligand>
        <name>Zn(2+)</name>
        <dbReference type="ChEBI" id="CHEBI:29105"/>
        <note>catalytic</note>
    </ligand>
</feature>
<comment type="catalytic activity">
    <reaction evidence="1 9 10">
        <text>D-alanyl-D-alanine + H2O = 2 D-alanine</text>
        <dbReference type="Rhea" id="RHEA:20661"/>
        <dbReference type="ChEBI" id="CHEBI:15377"/>
        <dbReference type="ChEBI" id="CHEBI:57416"/>
        <dbReference type="ChEBI" id="CHEBI:57822"/>
        <dbReference type="EC" id="3.4.13.22"/>
    </reaction>
</comment>
<feature type="binding site" evidence="9">
    <location>
        <position position="205"/>
    </location>
    <ligand>
        <name>Zn(2+)</name>
        <dbReference type="ChEBI" id="CHEBI:29105"/>
        <note>catalytic</note>
    </ligand>
</feature>
<keyword evidence="7 9" id="KW-0482">Metalloprotease</keyword>
<dbReference type="PIRSF" id="PIRSF026671">
    <property type="entry name" value="AA_dipeptidase"/>
    <property type="match status" value="1"/>
</dbReference>
<evidence type="ECO:0000256" key="7">
    <source>
        <dbReference type="ARBA" id="ARBA00023049"/>
    </source>
</evidence>
<dbReference type="EC" id="3.4.13.22" evidence="9 10"/>
<protein>
    <recommendedName>
        <fullName evidence="9 10">D-alanyl-D-alanine dipeptidase</fullName>
        <shortName evidence="9 10">D-Ala-D-Ala dipeptidase</shortName>
        <ecNumber evidence="9 10">3.4.13.22</ecNumber>
    </recommendedName>
</protein>
<dbReference type="EMBL" id="JADEXQ010000060">
    <property type="protein sequence ID" value="MBE9031326.1"/>
    <property type="molecule type" value="Genomic_DNA"/>
</dbReference>
<evidence type="ECO:0000256" key="8">
    <source>
        <dbReference type="ARBA" id="ARBA00023316"/>
    </source>
</evidence>
<comment type="similarity">
    <text evidence="9 10">Belongs to the peptidase M15D family.</text>
</comment>
<feature type="binding site" evidence="9">
    <location>
        <position position="133"/>
    </location>
    <ligand>
        <name>Zn(2+)</name>
        <dbReference type="ChEBI" id="CHEBI:29105"/>
        <note>catalytic</note>
    </ligand>
</feature>
<dbReference type="GO" id="GO:0006508">
    <property type="term" value="P:proteolysis"/>
    <property type="evidence" value="ECO:0007669"/>
    <property type="project" value="UniProtKB-KW"/>
</dbReference>
<dbReference type="GO" id="GO:0160237">
    <property type="term" value="F:D-Ala-D-Ala dipeptidase activity"/>
    <property type="evidence" value="ECO:0007669"/>
    <property type="project" value="UniProtKB-EC"/>
</dbReference>
<keyword evidence="5 9" id="KW-0862">Zinc</keyword>
<evidence type="ECO:0000313" key="12">
    <source>
        <dbReference type="Proteomes" id="UP000625316"/>
    </source>
</evidence>
<evidence type="ECO:0000256" key="6">
    <source>
        <dbReference type="ARBA" id="ARBA00022997"/>
    </source>
</evidence>
<gene>
    <name evidence="11" type="ORF">IQ266_16445</name>
</gene>
<keyword evidence="3 9" id="KW-0479">Metal-binding</keyword>
<accession>A0A928VML1</accession>
<name>A0A928VML1_9CYAN</name>
<evidence type="ECO:0000256" key="4">
    <source>
        <dbReference type="ARBA" id="ARBA00022801"/>
    </source>
</evidence>
<dbReference type="AlphaFoldDB" id="A0A928VML1"/>
<dbReference type="Pfam" id="PF01427">
    <property type="entry name" value="Peptidase_M15"/>
    <property type="match status" value="1"/>
</dbReference>
<dbReference type="HAMAP" id="MF_01924">
    <property type="entry name" value="A_A_dipeptidase"/>
    <property type="match status" value="1"/>
</dbReference>
<feature type="active site" description="Proton donor/acceptor" evidence="9">
    <location>
        <position position="202"/>
    </location>
</feature>
<dbReference type="RefSeq" id="WP_264326156.1">
    <property type="nucleotide sequence ID" value="NZ_JADEXQ010000060.1"/>
</dbReference>
<dbReference type="PANTHER" id="PTHR43126">
    <property type="entry name" value="D-ALANYL-D-ALANINE DIPEPTIDASE"/>
    <property type="match status" value="1"/>
</dbReference>
<dbReference type="SUPFAM" id="SSF55166">
    <property type="entry name" value="Hedgehog/DD-peptidase"/>
    <property type="match status" value="1"/>
</dbReference>
<dbReference type="GO" id="GO:0008270">
    <property type="term" value="F:zinc ion binding"/>
    <property type="evidence" value="ECO:0007669"/>
    <property type="project" value="UniProtKB-UniRule"/>
</dbReference>
<keyword evidence="4 9" id="KW-0378">Hydrolase</keyword>
<dbReference type="GO" id="GO:0071555">
    <property type="term" value="P:cell wall organization"/>
    <property type="evidence" value="ECO:0007669"/>
    <property type="project" value="UniProtKB-KW"/>
</dbReference>
<sequence>MKPYQRIPIHDSHEPLLELPAVFARFDPHPYAKLGAPYPDYSPFALRSSVVERLQQAQTYLQQLQPGWRLQVFDAYRPVPVQQFMVEYTLAVVCTERGWAVDQITPQQRQEALAQVHQFWAVPNLNPLTPPPHSTGAAVDLTLIDAQGRPVDMGGELDELSLRSYPDHYVGLADASAEMYDAHRQLLNYCMAQAGFERHYHEWWHFSYGDQLWAWLRNRRHLGQTSTAQYGRFAA</sequence>
<evidence type="ECO:0000256" key="1">
    <source>
        <dbReference type="ARBA" id="ARBA00001362"/>
    </source>
</evidence>
<comment type="function">
    <text evidence="9 10">Catalyzes hydrolysis of the D-alanyl-D-alanine dipeptide.</text>
</comment>
<evidence type="ECO:0000256" key="9">
    <source>
        <dbReference type="HAMAP-Rule" id="MF_01924"/>
    </source>
</evidence>
<evidence type="ECO:0000256" key="3">
    <source>
        <dbReference type="ARBA" id="ARBA00022723"/>
    </source>
</evidence>
<dbReference type="InterPro" id="IPR000755">
    <property type="entry name" value="A_A_dipeptidase"/>
</dbReference>
<evidence type="ECO:0000256" key="10">
    <source>
        <dbReference type="PIRNR" id="PIRNR026671"/>
    </source>
</evidence>
<dbReference type="InterPro" id="IPR009045">
    <property type="entry name" value="Zn_M74/Hedgehog-like"/>
</dbReference>
<comment type="cofactor">
    <cofactor evidence="9">
        <name>Zn(2+)</name>
        <dbReference type="ChEBI" id="CHEBI:29105"/>
    </cofactor>
    <text evidence="9">Binds 1 zinc ion per subunit.</text>
</comment>
<dbReference type="PANTHER" id="PTHR43126:SF2">
    <property type="entry name" value="D-ALANYL-D-ALANINE DIPEPTIDASE"/>
    <property type="match status" value="1"/>
</dbReference>